<evidence type="ECO:0000256" key="7">
    <source>
        <dbReference type="ARBA" id="ARBA00023277"/>
    </source>
</evidence>
<dbReference type="PRINTS" id="PR00724">
    <property type="entry name" value="CRBOXYPTASEC"/>
</dbReference>
<comment type="similarity">
    <text evidence="1">Belongs to the glycosyl hydrolase 2 family.</text>
</comment>
<keyword evidence="7" id="KW-0119">Carbohydrate metabolism</keyword>
<evidence type="ECO:0000256" key="5">
    <source>
        <dbReference type="ARBA" id="ARBA00022801"/>
    </source>
</evidence>
<feature type="domain" description="Glycoside hydrolase family 2 immunoglobulin-like beta-sandwich" evidence="10">
    <location>
        <begin position="864"/>
        <end position="966"/>
    </location>
</feature>
<dbReference type="Gene3D" id="2.60.40.10">
    <property type="entry name" value="Immunoglobulins"/>
    <property type="match status" value="3"/>
</dbReference>
<keyword evidence="9" id="KW-0624">Polysaccharide degradation</keyword>
<dbReference type="InterPro" id="IPR001563">
    <property type="entry name" value="Peptidase_S10"/>
</dbReference>
<feature type="domain" description="Exo-beta-D-glucosaminidase Ig-fold" evidence="12">
    <location>
        <begin position="1419"/>
        <end position="1520"/>
    </location>
</feature>
<protein>
    <submittedName>
        <fullName evidence="14">Exo-beta-d-glucosaminidase</fullName>
    </submittedName>
</protein>
<evidence type="ECO:0000313" key="15">
    <source>
        <dbReference type="Proteomes" id="UP000037904"/>
    </source>
</evidence>
<dbReference type="SUPFAM" id="SSF49303">
    <property type="entry name" value="beta-Galactosidase/glucuronidase domain"/>
    <property type="match status" value="3"/>
</dbReference>
<dbReference type="InterPro" id="IPR006102">
    <property type="entry name" value="Ig-like_GH2"/>
</dbReference>
<dbReference type="PANTHER" id="PTHR43536:SF1">
    <property type="entry name" value="MANNOSYLGLYCOPROTEIN ENDO-BETA-MANNOSIDASE"/>
    <property type="match status" value="1"/>
</dbReference>
<dbReference type="GO" id="GO:0004553">
    <property type="term" value="F:hydrolase activity, hydrolyzing O-glycosyl compounds"/>
    <property type="evidence" value="ECO:0007669"/>
    <property type="project" value="InterPro"/>
</dbReference>
<dbReference type="Pfam" id="PF00703">
    <property type="entry name" value="Glyco_hydro_2"/>
    <property type="match status" value="1"/>
</dbReference>
<keyword evidence="3" id="KW-0121">Carboxypeptidase</keyword>
<dbReference type="GO" id="GO:0004185">
    <property type="term" value="F:serine-type carboxypeptidase activity"/>
    <property type="evidence" value="ECO:0007669"/>
    <property type="project" value="InterPro"/>
</dbReference>
<dbReference type="InterPro" id="IPR017853">
    <property type="entry name" value="GH"/>
</dbReference>
<dbReference type="Pfam" id="PF22666">
    <property type="entry name" value="Glyco_hydro_2_N2"/>
    <property type="match status" value="1"/>
</dbReference>
<comment type="caution">
    <text evidence="14">The sequence shown here is derived from an EMBL/GenBank/DDBJ whole genome shotgun (WGS) entry which is preliminary data.</text>
</comment>
<evidence type="ECO:0000259" key="13">
    <source>
        <dbReference type="Pfam" id="PF22666"/>
    </source>
</evidence>
<keyword evidence="15" id="KW-1185">Reference proteome</keyword>
<dbReference type="InterPro" id="IPR041447">
    <property type="entry name" value="Mannosidase_ig"/>
</dbReference>
<dbReference type="InterPro" id="IPR036156">
    <property type="entry name" value="Beta-gal/glucu_dom_sf"/>
</dbReference>
<dbReference type="Proteomes" id="UP000037904">
    <property type="component" value="Unassembled WGS sequence"/>
</dbReference>
<evidence type="ECO:0000256" key="4">
    <source>
        <dbReference type="ARBA" id="ARBA00022670"/>
    </source>
</evidence>
<evidence type="ECO:0000256" key="6">
    <source>
        <dbReference type="ARBA" id="ARBA00023180"/>
    </source>
</evidence>
<dbReference type="OrthoDB" id="408532at2759"/>
<dbReference type="SUPFAM" id="SSF49785">
    <property type="entry name" value="Galactose-binding domain-like"/>
    <property type="match status" value="1"/>
</dbReference>
<dbReference type="InterPro" id="IPR054593">
    <property type="entry name" value="Beta-mannosidase-like_N2"/>
</dbReference>
<evidence type="ECO:0000259" key="12">
    <source>
        <dbReference type="Pfam" id="PF18368"/>
    </source>
</evidence>
<name>A0A0M9ESM9_FUSLA</name>
<evidence type="ECO:0000256" key="8">
    <source>
        <dbReference type="ARBA" id="ARBA00023295"/>
    </source>
</evidence>
<proteinExistence type="inferred from homology"/>
<dbReference type="Gene3D" id="3.40.50.1820">
    <property type="entry name" value="alpha/beta hydrolase"/>
    <property type="match status" value="1"/>
</dbReference>
<evidence type="ECO:0000256" key="2">
    <source>
        <dbReference type="ARBA" id="ARBA00009431"/>
    </source>
</evidence>
<evidence type="ECO:0000313" key="14">
    <source>
        <dbReference type="EMBL" id="KPA38983.1"/>
    </source>
</evidence>
<evidence type="ECO:0000256" key="3">
    <source>
        <dbReference type="ARBA" id="ARBA00022645"/>
    </source>
</evidence>
<gene>
    <name evidence="14" type="ORF">FLAG1_08165</name>
</gene>
<feature type="domain" description="Beta-mannosidase-like galactose-binding" evidence="13">
    <location>
        <begin position="690"/>
        <end position="810"/>
    </location>
</feature>
<evidence type="ECO:0000256" key="9">
    <source>
        <dbReference type="ARBA" id="ARBA00023326"/>
    </source>
</evidence>
<evidence type="ECO:0000259" key="11">
    <source>
        <dbReference type="Pfam" id="PF17786"/>
    </source>
</evidence>
<dbReference type="InterPro" id="IPR041351">
    <property type="entry name" value="Ig_GlcNase"/>
</dbReference>
<dbReference type="InterPro" id="IPR013783">
    <property type="entry name" value="Ig-like_fold"/>
</dbReference>
<accession>A0A0M9ESM9</accession>
<dbReference type="Gene3D" id="2.60.120.260">
    <property type="entry name" value="Galactose-binding domain-like"/>
    <property type="match status" value="1"/>
</dbReference>
<evidence type="ECO:0000259" key="10">
    <source>
        <dbReference type="Pfam" id="PF00703"/>
    </source>
</evidence>
<dbReference type="Pfam" id="PF17786">
    <property type="entry name" value="Mannosidase_ig"/>
    <property type="match status" value="1"/>
</dbReference>
<dbReference type="PANTHER" id="PTHR43536">
    <property type="entry name" value="MANNOSYLGLYCOPROTEIN ENDO-BETA-MANNOSIDASE"/>
    <property type="match status" value="1"/>
</dbReference>
<organism evidence="14 15">
    <name type="scientific">Fusarium langsethiae</name>
    <dbReference type="NCBI Taxonomy" id="179993"/>
    <lineage>
        <taxon>Eukaryota</taxon>
        <taxon>Fungi</taxon>
        <taxon>Dikarya</taxon>
        <taxon>Ascomycota</taxon>
        <taxon>Pezizomycotina</taxon>
        <taxon>Sordariomycetes</taxon>
        <taxon>Hypocreomycetidae</taxon>
        <taxon>Hypocreales</taxon>
        <taxon>Nectriaceae</taxon>
        <taxon>Fusarium</taxon>
    </lineage>
</organism>
<dbReference type="InterPro" id="IPR029058">
    <property type="entry name" value="AB_hydrolase_fold"/>
</dbReference>
<evidence type="ECO:0000256" key="1">
    <source>
        <dbReference type="ARBA" id="ARBA00007401"/>
    </source>
</evidence>
<keyword evidence="4" id="KW-0645">Protease</keyword>
<dbReference type="InterPro" id="IPR043534">
    <property type="entry name" value="EBDG/EBM"/>
</dbReference>
<keyword evidence="5" id="KW-0378">Hydrolase</keyword>
<dbReference type="Pfam" id="PF18368">
    <property type="entry name" value="Ig_GlcNase"/>
    <property type="match status" value="1"/>
</dbReference>
<dbReference type="InterPro" id="IPR008979">
    <property type="entry name" value="Galactose-bd-like_sf"/>
</dbReference>
<comment type="similarity">
    <text evidence="2">Belongs to the peptidase S10 family.</text>
</comment>
<dbReference type="EMBL" id="JXCE01000229">
    <property type="protein sequence ID" value="KPA38983.1"/>
    <property type="molecule type" value="Genomic_DNA"/>
</dbReference>
<dbReference type="Gene3D" id="3.20.20.80">
    <property type="entry name" value="Glycosidases"/>
    <property type="match status" value="1"/>
</dbReference>
<dbReference type="GO" id="GO:0000272">
    <property type="term" value="P:polysaccharide catabolic process"/>
    <property type="evidence" value="ECO:0007669"/>
    <property type="project" value="UniProtKB-KW"/>
</dbReference>
<dbReference type="SUPFAM" id="SSF53474">
    <property type="entry name" value="alpha/beta-Hydrolases"/>
    <property type="match status" value="1"/>
</dbReference>
<dbReference type="Pfam" id="PF00450">
    <property type="entry name" value="Peptidase_S10"/>
    <property type="match status" value="1"/>
</dbReference>
<dbReference type="SUPFAM" id="SSF51445">
    <property type="entry name" value="(Trans)glycosidases"/>
    <property type="match status" value="1"/>
</dbReference>
<feature type="domain" description="Mannosidase Ig/CBM-like" evidence="11">
    <location>
        <begin position="1325"/>
        <end position="1406"/>
    </location>
</feature>
<keyword evidence="8" id="KW-0326">Glycosidase</keyword>
<reference evidence="14 15" key="1">
    <citation type="submission" date="2015-04" db="EMBL/GenBank/DDBJ databases">
        <title>The draft genome sequence of Fusarium langsethiae, a T-2/HT-2 mycotoxin producer.</title>
        <authorList>
            <person name="Lysoe E."/>
            <person name="Divon H.H."/>
            <person name="Terzi V."/>
            <person name="Orru L."/>
            <person name="Lamontanara A."/>
            <person name="Kolseth A.-K."/>
            <person name="Frandsen R.J."/>
            <person name="Nielsen K."/>
            <person name="Thrane U."/>
        </authorList>
    </citation>
    <scope>NUCLEOTIDE SEQUENCE [LARGE SCALE GENOMIC DNA]</scope>
    <source>
        <strain evidence="14 15">Fl201059</strain>
    </source>
</reference>
<dbReference type="GO" id="GO:0006508">
    <property type="term" value="P:proteolysis"/>
    <property type="evidence" value="ECO:0007669"/>
    <property type="project" value="UniProtKB-KW"/>
</dbReference>
<keyword evidence="6" id="KW-0325">Glycoprotein</keyword>
<sequence length="1528" mass="170308">MRFIKRVGPLFGAFATSICETTKGVKAYSGYVKLPKNLLPDFQDWDDDQAAHVFLWYFETSEARKNPSKAPTSIYIGGGPGSTSFNNTNGFPCSVSPDSNSTTLNKLSWNNHVNMLYIDQPLGTGFSYVSLQNGTFDTITQTFTPIENGKIPKINATFLQATLDSGAPGTVPKTTMCDQNTLISNGKPTFENVTALNLATLGLLEPAIDARAMAKGYTHFGHLNTYGLQVFDDKTYKSIMQTIEDPKEAEGDPERFGNNKTVNAACVAATLVYFGKVQGIYSLLSDRNPFDITHPNMTLFPPHHIDDFFNQRWVQQELGVPLNFTATFNNIAQNWLGVVGDPVIGSLHTLEKVIERGVNVAMVYGDRDYRCPWYGGENVSLSLEFPSAPAFRSSGYASISTNCSYDGGFVREQGNVSFSRILQSGHGVAAYQPETLSAIFERVMFRRDLATGKVDLKKHKDYKTKGPETVSAVKNKVPQSPANTCFLRLSYSCTDEQLEALAKGTAVVKDWIVVEQKGKKPMPLALYGFFSLLLYVQPYGQGNDSMDGTQQASTGMTGYTGAGFSSGASVHSSTAGVIGNYSISCFAYNELSSLDGNLLRANYVREIKRHIAYFSYVHTTLVVQQHFLSGSKKMIALMLFLFGTAVATAKLKPLATDIGHQNAIPNWDFQQIPKVTKDIKSLSLPNVDTSSWHHAPVSRCTLMACLLAEGTYKLDGHDGLWYSDNLAHFNDSLFHAPWVYRNQFNLETGYESADTHYFLQTNGITPAADLFLNGKQIANNVTQSGSYGGHTYDISSLVAKENALVVKVYPTDYQYDFAVGFVDWNPYSPDNGTGVWRDITIKKTGNVFMGAVSVLVDMDTPIKQSQNHHAVITVRAQARNLKKGPTRFVAKANIKSPRGKTLAVLTKTLNLGAGESTTVELSTKIQNPEIWWPAAWGEQHLYSAQLTYSIGHDTSDVSPVTNFGIRTVTSELNSHNDTMFRVNGYPIQITGGGYTSDMFLRWDSQRFEDIARYTLGMGMNTVRLEGKMEQPELYDIADRLGLMLMAGWECCDRWESWPYNHDLSQDPPPLWYDADYDTVNASMRHEAAIMQHHPSVIAFLIGSDYWPDDRATKIYLTGLHDAGWQVPIISSAAKRGYPKLVGPSGMKMEGPYDWVPPVYWFDREPTAKRFGSSFGFGSELGAGVGTPAKGSLEKFLTDDDMEDLWKKPNKGLYHMSQDTSQFHDRSIYNKALFARYGKPTSLDDYLISAQMMDYEAIRSEFEGWGSHWSSTRPATGLIYWMLNNAWPSLHWNQFDYYLHPAGTYFGTKIATRVEHVTFDYFNNFIWVINRSLEKSGPRSVHIELVDLRGKEISRQVLRLSTKPSKSQKVGDISSSIKKIQDVAVLRLTLVDDDSDAVLSRNAYWLSRKNDMVDWSSTTWYVSDVKQFANFTALNQMDRAAITLTASGGKDSGKWKIRVKNTSPVPAVFVQLNLVDKNGDDVAPLTWSDNYFTLLPSEEIQVELLDWSNKGTVVEIIGKNIKASRAQLR</sequence>